<feature type="compositionally biased region" description="Polar residues" evidence="1">
    <location>
        <begin position="66"/>
        <end position="80"/>
    </location>
</feature>
<sequence>MESKSRSVLSSGPLMVGMDLKQTRTRSRPLSRATSGRGNLWGCIGTGRARCEEDGRAQQDRLRAVRSQTSRVNNNGTKQYRTVDRESQVTGRVQQRKGRS</sequence>
<reference evidence="2" key="1">
    <citation type="submission" date="2023-05" db="EMBL/GenBank/DDBJ databases">
        <authorList>
            <person name="Stuckert A."/>
        </authorList>
    </citation>
    <scope>NUCLEOTIDE SEQUENCE</scope>
</reference>
<feature type="region of interest" description="Disordered" evidence="1">
    <location>
        <begin position="1"/>
        <end position="100"/>
    </location>
</feature>
<evidence type="ECO:0000313" key="2">
    <source>
        <dbReference type="EMBL" id="CAI9594245.1"/>
    </source>
</evidence>
<keyword evidence="3" id="KW-1185">Reference proteome</keyword>
<feature type="compositionally biased region" description="Polar residues" evidence="1">
    <location>
        <begin position="1"/>
        <end position="10"/>
    </location>
</feature>
<dbReference type="EMBL" id="CATNWA010016643">
    <property type="protein sequence ID" value="CAI9594245.1"/>
    <property type="molecule type" value="Genomic_DNA"/>
</dbReference>
<accession>A0ABN9FB30</accession>
<comment type="caution">
    <text evidence="2">The sequence shown here is derived from an EMBL/GenBank/DDBJ whole genome shotgun (WGS) entry which is preliminary data.</text>
</comment>
<evidence type="ECO:0000256" key="1">
    <source>
        <dbReference type="SAM" id="MobiDB-lite"/>
    </source>
</evidence>
<feature type="compositionally biased region" description="Basic and acidic residues" evidence="1">
    <location>
        <begin position="49"/>
        <end position="63"/>
    </location>
</feature>
<evidence type="ECO:0000313" key="3">
    <source>
        <dbReference type="Proteomes" id="UP001162483"/>
    </source>
</evidence>
<feature type="non-terminal residue" evidence="2">
    <location>
        <position position="100"/>
    </location>
</feature>
<dbReference type="Proteomes" id="UP001162483">
    <property type="component" value="Unassembled WGS sequence"/>
</dbReference>
<name>A0ABN9FB30_9NEOB</name>
<organism evidence="2 3">
    <name type="scientific">Staurois parvus</name>
    <dbReference type="NCBI Taxonomy" id="386267"/>
    <lineage>
        <taxon>Eukaryota</taxon>
        <taxon>Metazoa</taxon>
        <taxon>Chordata</taxon>
        <taxon>Craniata</taxon>
        <taxon>Vertebrata</taxon>
        <taxon>Euteleostomi</taxon>
        <taxon>Amphibia</taxon>
        <taxon>Batrachia</taxon>
        <taxon>Anura</taxon>
        <taxon>Neobatrachia</taxon>
        <taxon>Ranoidea</taxon>
        <taxon>Ranidae</taxon>
        <taxon>Staurois</taxon>
    </lineage>
</organism>
<protein>
    <submittedName>
        <fullName evidence="2">Uncharacterized protein</fullName>
    </submittedName>
</protein>
<gene>
    <name evidence="2" type="ORF">SPARVUS_LOCUS11693953</name>
</gene>
<proteinExistence type="predicted"/>